<name>A0A6N2BB10_SOLCI</name>
<dbReference type="PANTHER" id="PTHR33325">
    <property type="entry name" value="ZINC FINGER, CCHC-TYPE-RELATED"/>
    <property type="match status" value="1"/>
</dbReference>
<dbReference type="PANTHER" id="PTHR33325:SF5">
    <property type="entry name" value="TRANSCRIPTION FACTOR INTERACTOR AND REGULATOR CCHC(ZN) FAMILY"/>
    <property type="match status" value="1"/>
</dbReference>
<evidence type="ECO:0000313" key="1">
    <source>
        <dbReference type="EMBL" id="TMW89313.1"/>
    </source>
</evidence>
<proteinExistence type="predicted"/>
<reference evidence="1" key="1">
    <citation type="submission" date="2019-05" db="EMBL/GenBank/DDBJ databases">
        <title>The de novo reference genome and transcriptome assemblies of the wild tomato species Solanum chilense.</title>
        <authorList>
            <person name="Stam R."/>
            <person name="Nosenko T."/>
            <person name="Hoerger A.C."/>
            <person name="Stephan W."/>
            <person name="Seidel M.A."/>
            <person name="Kuhn J.M.M."/>
            <person name="Haberer G."/>
            <person name="Tellier A."/>
        </authorList>
    </citation>
    <scope>NUCLEOTIDE SEQUENCE</scope>
    <source>
        <tissue evidence="1">Mature leaves</tissue>
    </source>
</reference>
<comment type="caution">
    <text evidence="1">The sequence shown here is derived from an EMBL/GenBank/DDBJ whole genome shotgun (WGS) entry which is preliminary data.</text>
</comment>
<organism evidence="1">
    <name type="scientific">Solanum chilense</name>
    <name type="common">Tomato</name>
    <name type="synonym">Lycopersicon chilense</name>
    <dbReference type="NCBI Taxonomy" id="4083"/>
    <lineage>
        <taxon>Eukaryota</taxon>
        <taxon>Viridiplantae</taxon>
        <taxon>Streptophyta</taxon>
        <taxon>Embryophyta</taxon>
        <taxon>Tracheophyta</taxon>
        <taxon>Spermatophyta</taxon>
        <taxon>Magnoliopsida</taxon>
        <taxon>eudicotyledons</taxon>
        <taxon>Gunneridae</taxon>
        <taxon>Pentapetalae</taxon>
        <taxon>asterids</taxon>
        <taxon>lamiids</taxon>
        <taxon>Solanales</taxon>
        <taxon>Solanaceae</taxon>
        <taxon>Solanoideae</taxon>
        <taxon>Solaneae</taxon>
        <taxon>Solanum</taxon>
        <taxon>Solanum subgen. Lycopersicon</taxon>
    </lineage>
</organism>
<protein>
    <submittedName>
        <fullName evidence="1">Uncharacterized protein</fullName>
    </submittedName>
</protein>
<dbReference type="EMBL" id="RXGB01004616">
    <property type="protein sequence ID" value="TMW89313.1"/>
    <property type="molecule type" value="Genomic_DNA"/>
</dbReference>
<accession>A0A6N2BB10</accession>
<sequence>MSNFRKLEFIPLDIFDKNYLSWVLDAKIHLDTKDLGTTITKDEGLKAEYLTVKEPLELWTRLKERLNQNTFKRKANRCGTSSFNARVTGQLKINNVEKKPSQYNDNIEANLALKNDDFNNLNDITHLEVEDFFGDHNEV</sequence>
<dbReference type="AlphaFoldDB" id="A0A6N2BB10"/>
<gene>
    <name evidence="1" type="ORF">EJD97_017365</name>
</gene>